<comment type="caution">
    <text evidence="1">The sequence shown here is derived from an EMBL/GenBank/DDBJ whole genome shotgun (WGS) entry which is preliminary data.</text>
</comment>
<keyword evidence="2" id="KW-1185">Reference proteome</keyword>
<name>A0A256FLE0_9HYPH</name>
<proteinExistence type="predicted"/>
<organism evidence="1 2">
    <name type="scientific">Brucella thiophenivorans</name>
    <dbReference type="NCBI Taxonomy" id="571255"/>
    <lineage>
        <taxon>Bacteria</taxon>
        <taxon>Pseudomonadati</taxon>
        <taxon>Pseudomonadota</taxon>
        <taxon>Alphaproteobacteria</taxon>
        <taxon>Hyphomicrobiales</taxon>
        <taxon>Brucellaceae</taxon>
        <taxon>Brucella/Ochrobactrum group</taxon>
        <taxon>Brucella</taxon>
    </lineage>
</organism>
<protein>
    <submittedName>
        <fullName evidence="1">Uncharacterized protein</fullName>
    </submittedName>
</protein>
<reference evidence="1 2" key="1">
    <citation type="submission" date="2017-07" db="EMBL/GenBank/DDBJ databases">
        <title>Phylogenetic study on the rhizospheric bacterium Ochrobactrum sp. A44.</title>
        <authorList>
            <person name="Krzyzanowska D.M."/>
            <person name="Ossowicki A."/>
            <person name="Rajewska M."/>
            <person name="Maciag T."/>
            <person name="Kaczynski Z."/>
            <person name="Czerwicka M."/>
            <person name="Jafra S."/>
        </authorList>
    </citation>
    <scope>NUCLEOTIDE SEQUENCE [LARGE SCALE GENOMIC DNA]</scope>
    <source>
        <strain evidence="1 2">DSM 7216</strain>
    </source>
</reference>
<dbReference type="AlphaFoldDB" id="A0A256FLE0"/>
<dbReference type="EMBL" id="NNRJ01000050">
    <property type="protein sequence ID" value="OYR15665.1"/>
    <property type="molecule type" value="Genomic_DNA"/>
</dbReference>
<gene>
    <name evidence="1" type="ORF">CEV31_2775</name>
</gene>
<evidence type="ECO:0000313" key="2">
    <source>
        <dbReference type="Proteomes" id="UP000215590"/>
    </source>
</evidence>
<evidence type="ECO:0000313" key="1">
    <source>
        <dbReference type="EMBL" id="OYR15665.1"/>
    </source>
</evidence>
<dbReference type="Proteomes" id="UP000215590">
    <property type="component" value="Unassembled WGS sequence"/>
</dbReference>
<sequence length="48" mass="5242">MSQSLAFVILIDAFHSPVKDVLGDQYFFANPYAISNTLSTQHQGKGAI</sequence>
<accession>A0A256FLE0</accession>